<gene>
    <name evidence="2" type="ORF">HLB23_02190</name>
</gene>
<accession>A0A849BWM2</accession>
<sequence length="237" mass="25575">MPNTIFPSGTQALSAYLAVPEGDGPWPGIVMIHDGLGLNADLRRQADHMAARGYLVLAPDLYSGGNKVGCIAATVRTMARGKGPALAHITAAREHLIARPDCTGKTAVIGFCMGGMFAIMVSTGYGFDAVAPNYGMPPPWLEVDDFVRQGCAPLVGSYGDADFSIPEHQVQALEKRLTELDVPHDITVYPETTHSFFQDNGGMTGRLFRVAGLRHNPAACEDAWERIFGFFDEHLAR</sequence>
<dbReference type="GO" id="GO:0016787">
    <property type="term" value="F:hydrolase activity"/>
    <property type="evidence" value="ECO:0007669"/>
    <property type="project" value="UniProtKB-KW"/>
</dbReference>
<dbReference type="RefSeq" id="WP_067520066.1">
    <property type="nucleotide sequence ID" value="NZ_JABELX010000001.1"/>
</dbReference>
<feature type="domain" description="Dienelactone hydrolase" evidence="1">
    <location>
        <begin position="14"/>
        <end position="234"/>
    </location>
</feature>
<keyword evidence="2" id="KW-0378">Hydrolase</keyword>
<comment type="caution">
    <text evidence="2">The sequence shown here is derived from an EMBL/GenBank/DDBJ whole genome shotgun (WGS) entry which is preliminary data.</text>
</comment>
<dbReference type="PANTHER" id="PTHR46623">
    <property type="entry name" value="CARBOXYMETHYLENEBUTENOLIDASE-RELATED"/>
    <property type="match status" value="1"/>
</dbReference>
<dbReference type="EMBL" id="JABELX010000001">
    <property type="protein sequence ID" value="NNH68700.1"/>
    <property type="molecule type" value="Genomic_DNA"/>
</dbReference>
<organism evidence="2 3">
    <name type="scientific">Nocardia uniformis</name>
    <dbReference type="NCBI Taxonomy" id="53432"/>
    <lineage>
        <taxon>Bacteria</taxon>
        <taxon>Bacillati</taxon>
        <taxon>Actinomycetota</taxon>
        <taxon>Actinomycetes</taxon>
        <taxon>Mycobacteriales</taxon>
        <taxon>Nocardiaceae</taxon>
        <taxon>Nocardia</taxon>
    </lineage>
</organism>
<dbReference type="InterPro" id="IPR051049">
    <property type="entry name" value="Dienelactone_hydrolase-like"/>
</dbReference>
<dbReference type="Pfam" id="PF01738">
    <property type="entry name" value="DLH"/>
    <property type="match status" value="1"/>
</dbReference>
<evidence type="ECO:0000313" key="3">
    <source>
        <dbReference type="Proteomes" id="UP000586827"/>
    </source>
</evidence>
<keyword evidence="3" id="KW-1185">Reference proteome</keyword>
<evidence type="ECO:0000313" key="2">
    <source>
        <dbReference type="EMBL" id="NNH68700.1"/>
    </source>
</evidence>
<dbReference type="SUPFAM" id="SSF53474">
    <property type="entry name" value="alpha/beta-Hydrolases"/>
    <property type="match status" value="1"/>
</dbReference>
<dbReference type="AlphaFoldDB" id="A0A849BWM2"/>
<dbReference type="Gene3D" id="3.40.50.1820">
    <property type="entry name" value="alpha/beta hydrolase"/>
    <property type="match status" value="1"/>
</dbReference>
<dbReference type="PANTHER" id="PTHR46623:SF6">
    <property type="entry name" value="ALPHA_BETA-HYDROLASES SUPERFAMILY PROTEIN"/>
    <property type="match status" value="1"/>
</dbReference>
<reference evidence="2 3" key="1">
    <citation type="submission" date="2020-05" db="EMBL/GenBank/DDBJ databases">
        <title>MicrobeNet Type strains.</title>
        <authorList>
            <person name="Nicholson A.C."/>
        </authorList>
    </citation>
    <scope>NUCLEOTIDE SEQUENCE [LARGE SCALE GENOMIC DNA]</scope>
    <source>
        <strain evidence="2 3">JCM 3224</strain>
    </source>
</reference>
<name>A0A849BWM2_9NOCA</name>
<evidence type="ECO:0000259" key="1">
    <source>
        <dbReference type="Pfam" id="PF01738"/>
    </source>
</evidence>
<proteinExistence type="predicted"/>
<dbReference type="InterPro" id="IPR002925">
    <property type="entry name" value="Dienelactn_hydro"/>
</dbReference>
<dbReference type="InterPro" id="IPR029058">
    <property type="entry name" value="AB_hydrolase_fold"/>
</dbReference>
<protein>
    <submittedName>
        <fullName evidence="2">Dienelactone hydrolase family protein</fullName>
    </submittedName>
</protein>
<dbReference type="Proteomes" id="UP000586827">
    <property type="component" value="Unassembled WGS sequence"/>
</dbReference>